<evidence type="ECO:0000256" key="6">
    <source>
        <dbReference type="ARBA" id="ARBA00023239"/>
    </source>
</evidence>
<dbReference type="Proteomes" id="UP000003963">
    <property type="component" value="Unassembled WGS sequence"/>
</dbReference>
<sequence>MTPRCLPGASWPDLWDSPTPRRLRPMTTAYLGPSGSFTEAALAGLEVRSGAAAPYPSVRQALDAVRSGTAEAAVVPWENSVEGAVNASVDALAHSENLCITGETLLPVQFALAVPPGGSLSSVRRVLTHPHAHAQCRTWTDIHLPHADFVASSSTAQAAREVGTSRAPSSAAIASPKTLARYGLDVVAQSIGARPDAVTRFVKVARRKRPSLPTGSDRSTLVVPLAGKVSDLHDVLHEFVRTSVPLTSVLSRPSGAGFGGYSFLLECEGHIDEPPVGSVVAALRRRNSRIVFLGSYPRAEFDNSPARGKTL</sequence>
<dbReference type="GO" id="GO:0004664">
    <property type="term" value="F:prephenate dehydratase activity"/>
    <property type="evidence" value="ECO:0007669"/>
    <property type="project" value="UniProtKB-EC"/>
</dbReference>
<evidence type="ECO:0000256" key="8">
    <source>
        <dbReference type="PIRSR" id="PIRSR001500-2"/>
    </source>
</evidence>
<dbReference type="SUPFAM" id="SSF55021">
    <property type="entry name" value="ACT-like"/>
    <property type="match status" value="1"/>
</dbReference>
<evidence type="ECO:0000256" key="3">
    <source>
        <dbReference type="ARBA" id="ARBA00022605"/>
    </source>
</evidence>
<dbReference type="EMBL" id="GG657754">
    <property type="protein sequence ID" value="EFL21985.1"/>
    <property type="molecule type" value="Genomic_DNA"/>
</dbReference>
<keyword evidence="6" id="KW-0456">Lyase</keyword>
<evidence type="ECO:0000256" key="5">
    <source>
        <dbReference type="ARBA" id="ARBA00023222"/>
    </source>
</evidence>
<evidence type="ECO:0000313" key="11">
    <source>
        <dbReference type="Proteomes" id="UP000003963"/>
    </source>
</evidence>
<evidence type="ECO:0000256" key="2">
    <source>
        <dbReference type="ARBA" id="ARBA00013147"/>
    </source>
</evidence>
<keyword evidence="5" id="KW-0584">Phenylalanine biosynthesis</keyword>
<dbReference type="PROSITE" id="PS51171">
    <property type="entry name" value="PREPHENATE_DEHYDR_3"/>
    <property type="match status" value="1"/>
</dbReference>
<dbReference type="CDD" id="cd04905">
    <property type="entry name" value="ACT_CM-PDT"/>
    <property type="match status" value="1"/>
</dbReference>
<dbReference type="Gene3D" id="3.40.190.10">
    <property type="entry name" value="Periplasmic binding protein-like II"/>
    <property type="match status" value="2"/>
</dbReference>
<dbReference type="SUPFAM" id="SSF53850">
    <property type="entry name" value="Periplasmic binding protein-like II"/>
    <property type="match status" value="1"/>
</dbReference>
<dbReference type="Gene3D" id="3.30.70.260">
    <property type="match status" value="1"/>
</dbReference>
<dbReference type="Pfam" id="PF00800">
    <property type="entry name" value="PDT"/>
    <property type="match status" value="1"/>
</dbReference>
<comment type="pathway">
    <text evidence="1">Amino-acid biosynthesis; L-phenylalanine biosynthesis; phenylpyruvate from prephenate: step 1/1.</text>
</comment>
<gene>
    <name evidence="10" type="ORF">SSOG_01697</name>
</gene>
<dbReference type="NCBIfam" id="NF008865">
    <property type="entry name" value="PRK11898.1"/>
    <property type="match status" value="1"/>
</dbReference>
<proteinExistence type="predicted"/>
<dbReference type="CDD" id="cd13632">
    <property type="entry name" value="PBP2_Aa-PDT_like"/>
    <property type="match status" value="1"/>
</dbReference>
<dbReference type="InterPro" id="IPR045865">
    <property type="entry name" value="ACT-like_dom_sf"/>
</dbReference>
<evidence type="ECO:0000256" key="4">
    <source>
        <dbReference type="ARBA" id="ARBA00023141"/>
    </source>
</evidence>
<protein>
    <recommendedName>
        <fullName evidence="2">prephenate dehydratase</fullName>
        <ecNumber evidence="2">4.2.1.51</ecNumber>
    </recommendedName>
</protein>
<feature type="domain" description="Prephenate dehydratase" evidence="9">
    <location>
        <begin position="27"/>
        <end position="206"/>
    </location>
</feature>
<reference evidence="10 11" key="1">
    <citation type="submission" date="2009-02" db="EMBL/GenBank/DDBJ databases">
        <title>Annotation of Streptomyces hygroscopicus strain ATCC 53653.</title>
        <authorList>
            <consortium name="The Broad Institute Genome Sequencing Platform"/>
            <consortium name="Broad Institute Microbial Sequencing Center"/>
            <person name="Fischbach M."/>
            <person name="Godfrey P."/>
            <person name="Ward D."/>
            <person name="Young S."/>
            <person name="Zeng Q."/>
            <person name="Koehrsen M."/>
            <person name="Alvarado L."/>
            <person name="Berlin A.M."/>
            <person name="Bochicchio J."/>
            <person name="Borenstein D."/>
            <person name="Chapman S.B."/>
            <person name="Chen Z."/>
            <person name="Engels R."/>
            <person name="Freedman E."/>
            <person name="Gellesch M."/>
            <person name="Goldberg J."/>
            <person name="Griggs A."/>
            <person name="Gujja S."/>
            <person name="Heilman E.R."/>
            <person name="Heiman D.I."/>
            <person name="Hepburn T.A."/>
            <person name="Howarth C."/>
            <person name="Jen D."/>
            <person name="Larson L."/>
            <person name="Lewis B."/>
            <person name="Mehta T."/>
            <person name="Park D."/>
            <person name="Pearson M."/>
            <person name="Richards J."/>
            <person name="Roberts A."/>
            <person name="Saif S."/>
            <person name="Shea T.D."/>
            <person name="Shenoy N."/>
            <person name="Sisk P."/>
            <person name="Stolte C."/>
            <person name="Sykes S.N."/>
            <person name="Thomson T."/>
            <person name="Walk T."/>
            <person name="White J."/>
            <person name="Yandava C."/>
            <person name="Straight P."/>
            <person name="Clardy J."/>
            <person name="Hung D."/>
            <person name="Kolter R."/>
            <person name="Mekalanos J."/>
            <person name="Walker S."/>
            <person name="Walsh C.T."/>
            <person name="Wieland-Brown L.C."/>
            <person name="Haas B."/>
            <person name="Nusbaum C."/>
            <person name="Birren B."/>
        </authorList>
    </citation>
    <scope>NUCLEOTIDE SEQUENCE [LARGE SCALE GENOMIC DNA]</scope>
    <source>
        <strain evidence="10 11">ATCC 53653</strain>
    </source>
</reference>
<keyword evidence="3" id="KW-0028">Amino-acid biosynthesis</keyword>
<dbReference type="GO" id="GO:0005737">
    <property type="term" value="C:cytoplasm"/>
    <property type="evidence" value="ECO:0007669"/>
    <property type="project" value="TreeGrafter"/>
</dbReference>
<dbReference type="PANTHER" id="PTHR21022">
    <property type="entry name" value="PREPHENATE DEHYDRATASE P PROTEIN"/>
    <property type="match status" value="1"/>
</dbReference>
<evidence type="ECO:0000256" key="7">
    <source>
        <dbReference type="ARBA" id="ARBA00047848"/>
    </source>
</evidence>
<evidence type="ECO:0000259" key="9">
    <source>
        <dbReference type="PROSITE" id="PS51171"/>
    </source>
</evidence>
<evidence type="ECO:0000313" key="10">
    <source>
        <dbReference type="EMBL" id="EFL21985.1"/>
    </source>
</evidence>
<dbReference type="PIRSF" id="PIRSF001500">
    <property type="entry name" value="Chor_mut_pdt_Ppr"/>
    <property type="match status" value="1"/>
</dbReference>
<keyword evidence="11" id="KW-1185">Reference proteome</keyword>
<dbReference type="STRING" id="457427.SSOG_01697"/>
<dbReference type="EC" id="4.2.1.51" evidence="2"/>
<dbReference type="HOGENOM" id="CLU_035008_0_0_11"/>
<dbReference type="PANTHER" id="PTHR21022:SF19">
    <property type="entry name" value="PREPHENATE DEHYDRATASE-RELATED"/>
    <property type="match status" value="1"/>
</dbReference>
<name>D9WR08_9ACTN</name>
<dbReference type="InterPro" id="IPR008242">
    <property type="entry name" value="Chor_mutase/pphenate_deHydtase"/>
</dbReference>
<dbReference type="InterPro" id="IPR001086">
    <property type="entry name" value="Preph_deHydtase"/>
</dbReference>
<keyword evidence="4" id="KW-0057">Aromatic amino acid biosynthesis</keyword>
<dbReference type="OrthoDB" id="9802281at2"/>
<dbReference type="UniPathway" id="UPA00121">
    <property type="reaction ID" value="UER00345"/>
</dbReference>
<dbReference type="AlphaFoldDB" id="D9WR08"/>
<dbReference type="GO" id="GO:0009094">
    <property type="term" value="P:L-phenylalanine biosynthetic process"/>
    <property type="evidence" value="ECO:0007669"/>
    <property type="project" value="UniProtKB-UniPathway"/>
</dbReference>
<accession>D9WR08</accession>
<feature type="site" description="Essential for prephenate dehydratase activity" evidence="8">
    <location>
        <position position="199"/>
    </location>
</feature>
<comment type="catalytic activity">
    <reaction evidence="7">
        <text>prephenate + H(+) = 3-phenylpyruvate + CO2 + H2O</text>
        <dbReference type="Rhea" id="RHEA:21648"/>
        <dbReference type="ChEBI" id="CHEBI:15377"/>
        <dbReference type="ChEBI" id="CHEBI:15378"/>
        <dbReference type="ChEBI" id="CHEBI:16526"/>
        <dbReference type="ChEBI" id="CHEBI:18005"/>
        <dbReference type="ChEBI" id="CHEBI:29934"/>
        <dbReference type="EC" id="4.2.1.51"/>
    </reaction>
</comment>
<evidence type="ECO:0000256" key="1">
    <source>
        <dbReference type="ARBA" id="ARBA00004741"/>
    </source>
</evidence>
<organism evidence="10 11">
    <name type="scientific">Streptomyces himastatinicus ATCC 53653</name>
    <dbReference type="NCBI Taxonomy" id="457427"/>
    <lineage>
        <taxon>Bacteria</taxon>
        <taxon>Bacillati</taxon>
        <taxon>Actinomycetota</taxon>
        <taxon>Actinomycetes</taxon>
        <taxon>Kitasatosporales</taxon>
        <taxon>Streptomycetaceae</taxon>
        <taxon>Streptomyces</taxon>
        <taxon>Streptomyces violaceusniger group</taxon>
    </lineage>
</organism>